<sequence>MGFSVASLQACCGLKADSLIALQCVASTGLSLGSGRSRGPSRNRVTVCNYVNTRGAHLASRDCVRVPGREVDGAVGVIPSGGRRAARVLRVNAAEKGRDGWSQVSLDDVCRRLHLCFFEICVQNMGRSAGQALYEFVCAAVDAFMAGYSFDRLNLQMVHGTGGIEEFKMENAGYRLTASEEYYRTQWLSAIYVTLQMMKLADNEASRSFITENLQLVQIIHRTLEGQRHGEEQSLVKFDRGLATKGASGGAVSEKLVISPHWVPVTQIVLLTLKVVNENQ</sequence>
<dbReference type="Proteomes" id="UP000822688">
    <property type="component" value="Chromosome 1"/>
</dbReference>
<protein>
    <submittedName>
        <fullName evidence="1">Uncharacterized protein</fullName>
    </submittedName>
</protein>
<keyword evidence="2" id="KW-1185">Reference proteome</keyword>
<evidence type="ECO:0000313" key="2">
    <source>
        <dbReference type="Proteomes" id="UP000822688"/>
    </source>
</evidence>
<name>A0A8T0J1V2_CERPU</name>
<dbReference type="EMBL" id="CM026421">
    <property type="protein sequence ID" value="KAG0589202.1"/>
    <property type="molecule type" value="Genomic_DNA"/>
</dbReference>
<dbReference type="AlphaFoldDB" id="A0A8T0J1V2"/>
<evidence type="ECO:0000313" key="1">
    <source>
        <dbReference type="EMBL" id="KAG0589202.1"/>
    </source>
</evidence>
<comment type="caution">
    <text evidence="1">The sequence shown here is derived from an EMBL/GenBank/DDBJ whole genome shotgun (WGS) entry which is preliminary data.</text>
</comment>
<dbReference type="OrthoDB" id="2020230at2759"/>
<gene>
    <name evidence="1" type="ORF">KC19_1G003700</name>
</gene>
<reference evidence="1" key="1">
    <citation type="submission" date="2020-06" db="EMBL/GenBank/DDBJ databases">
        <title>WGS assembly of Ceratodon purpureus strain R40.</title>
        <authorList>
            <person name="Carey S.B."/>
            <person name="Jenkins J."/>
            <person name="Shu S."/>
            <person name="Lovell J.T."/>
            <person name="Sreedasyam A."/>
            <person name="Maumus F."/>
            <person name="Tiley G.P."/>
            <person name="Fernandez-Pozo N."/>
            <person name="Barry K."/>
            <person name="Chen C."/>
            <person name="Wang M."/>
            <person name="Lipzen A."/>
            <person name="Daum C."/>
            <person name="Saski C.A."/>
            <person name="Payton A.C."/>
            <person name="Mcbreen J.C."/>
            <person name="Conrad R.E."/>
            <person name="Kollar L.M."/>
            <person name="Olsson S."/>
            <person name="Huttunen S."/>
            <person name="Landis J.B."/>
            <person name="Wickett N.J."/>
            <person name="Johnson M.G."/>
            <person name="Rensing S.A."/>
            <person name="Grimwood J."/>
            <person name="Schmutz J."/>
            <person name="Mcdaniel S.F."/>
        </authorList>
    </citation>
    <scope>NUCLEOTIDE SEQUENCE</scope>
    <source>
        <strain evidence="1">R40</strain>
    </source>
</reference>
<organism evidence="1 2">
    <name type="scientific">Ceratodon purpureus</name>
    <name type="common">Fire moss</name>
    <name type="synonym">Dicranum purpureum</name>
    <dbReference type="NCBI Taxonomy" id="3225"/>
    <lineage>
        <taxon>Eukaryota</taxon>
        <taxon>Viridiplantae</taxon>
        <taxon>Streptophyta</taxon>
        <taxon>Embryophyta</taxon>
        <taxon>Bryophyta</taxon>
        <taxon>Bryophytina</taxon>
        <taxon>Bryopsida</taxon>
        <taxon>Dicranidae</taxon>
        <taxon>Pseudoditrichales</taxon>
        <taxon>Ditrichaceae</taxon>
        <taxon>Ceratodon</taxon>
    </lineage>
</organism>
<accession>A0A8T0J1V2</accession>
<proteinExistence type="predicted"/>